<dbReference type="Proteomes" id="UP000050761">
    <property type="component" value="Unassembled WGS sequence"/>
</dbReference>
<sequence>MRALLVVLAVVLLADNTMSEVRCLPDIPSDNVEASADELFPFDNVEASAAELFMDMDEELLSRLHRISASDVEMLADGHRLHDNELVDSVLVANNIVNQLRAASDEELRRRPSNLAALILASNDIDEYIRTHQRRTRGDDRQF</sequence>
<gene>
    <name evidence="2" type="ORF">HPBE_LOCUS21253</name>
</gene>
<accession>A0A3P8BDA1</accession>
<reference evidence="2 3" key="1">
    <citation type="submission" date="2018-11" db="EMBL/GenBank/DDBJ databases">
        <authorList>
            <consortium name="Pathogen Informatics"/>
        </authorList>
    </citation>
    <scope>NUCLEOTIDE SEQUENCE [LARGE SCALE GENOMIC DNA]</scope>
</reference>
<evidence type="ECO:0000313" key="3">
    <source>
        <dbReference type="Proteomes" id="UP000050761"/>
    </source>
</evidence>
<dbReference type="OrthoDB" id="5863927at2759"/>
<name>A0A3P8BDA1_HELPZ</name>
<proteinExistence type="predicted"/>
<dbReference type="EMBL" id="UZAH01032829">
    <property type="protein sequence ID" value="VDP24072.1"/>
    <property type="molecule type" value="Genomic_DNA"/>
</dbReference>
<keyword evidence="1" id="KW-0732">Signal</keyword>
<protein>
    <submittedName>
        <fullName evidence="4">Secreted RxLR effector peptide protein</fullName>
    </submittedName>
</protein>
<evidence type="ECO:0000256" key="1">
    <source>
        <dbReference type="SAM" id="SignalP"/>
    </source>
</evidence>
<feature type="chain" id="PRO_5044596638" evidence="1">
    <location>
        <begin position="20"/>
        <end position="143"/>
    </location>
</feature>
<feature type="signal peptide" evidence="1">
    <location>
        <begin position="1"/>
        <end position="19"/>
    </location>
</feature>
<dbReference type="WBParaSite" id="HPBE_0002125401-mRNA-1">
    <property type="protein sequence ID" value="HPBE_0002125401-mRNA-1"/>
    <property type="gene ID" value="HPBE_0002125401"/>
</dbReference>
<evidence type="ECO:0000313" key="2">
    <source>
        <dbReference type="EMBL" id="VDP24072.1"/>
    </source>
</evidence>
<dbReference type="AlphaFoldDB" id="A0A3P8BDA1"/>
<reference evidence="4" key="2">
    <citation type="submission" date="2019-09" db="UniProtKB">
        <authorList>
            <consortium name="WormBaseParasite"/>
        </authorList>
    </citation>
    <scope>IDENTIFICATION</scope>
</reference>
<evidence type="ECO:0000313" key="4">
    <source>
        <dbReference type="WBParaSite" id="HPBE_0002125401-mRNA-1"/>
    </source>
</evidence>
<keyword evidence="3" id="KW-1185">Reference proteome</keyword>
<organism evidence="2">
    <name type="scientific">Heligmosomoides polygyrus</name>
    <name type="common">Parasitic roundworm</name>
    <dbReference type="NCBI Taxonomy" id="6339"/>
    <lineage>
        <taxon>Eukaryota</taxon>
        <taxon>Metazoa</taxon>
        <taxon>Ecdysozoa</taxon>
        <taxon>Nematoda</taxon>
        <taxon>Chromadorea</taxon>
        <taxon>Rhabditida</taxon>
        <taxon>Rhabditina</taxon>
        <taxon>Rhabditomorpha</taxon>
        <taxon>Strongyloidea</taxon>
        <taxon>Heligmosomidae</taxon>
        <taxon>Heligmosomoides</taxon>
    </lineage>
</organism>